<name>E1Z8K4_CHLVA</name>
<gene>
    <name evidence="7" type="ORF">CHLNCDRAFT_59617</name>
</gene>
<dbReference type="Proteomes" id="UP000008141">
    <property type="component" value="Unassembled WGS sequence"/>
</dbReference>
<keyword evidence="2" id="KW-0560">Oxidoreductase</keyword>
<dbReference type="InterPro" id="IPR029154">
    <property type="entry name" value="HIBADH-like_NADP-bd"/>
</dbReference>
<dbReference type="AlphaFoldDB" id="E1Z8K4"/>
<evidence type="ECO:0000256" key="1">
    <source>
        <dbReference type="ARBA" id="ARBA00007598"/>
    </source>
</evidence>
<dbReference type="OMA" id="ERDHRPG"/>
<dbReference type="eggNOG" id="KOG0409">
    <property type="taxonomic scope" value="Eukaryota"/>
</dbReference>
<dbReference type="STRING" id="554065.E1Z8K4"/>
<dbReference type="RefSeq" id="XP_005849725.1">
    <property type="nucleotide sequence ID" value="XM_005849663.1"/>
</dbReference>
<dbReference type="OrthoDB" id="435038at2759"/>
<keyword evidence="3" id="KW-0520">NAD</keyword>
<dbReference type="GeneID" id="17356994"/>
<dbReference type="Gene3D" id="1.10.1040.10">
    <property type="entry name" value="N-(1-d-carboxylethyl)-l-norvaline Dehydrogenase, domain 2"/>
    <property type="match status" value="1"/>
</dbReference>
<dbReference type="PANTHER" id="PTHR43580:SF8">
    <property type="entry name" value="6-PHOSPHOGLUCONATE DEHYDROGENASE NADP-BINDING DOMAIN-CONTAINING PROTEIN-RELATED"/>
    <property type="match status" value="1"/>
</dbReference>
<proteinExistence type="inferred from homology"/>
<dbReference type="InterPro" id="IPR013328">
    <property type="entry name" value="6PGD_dom2"/>
</dbReference>
<protein>
    <recommendedName>
        <fullName evidence="9">6-phosphogluconate dehydrogenase NADP-binding domain-containing protein</fullName>
    </recommendedName>
</protein>
<dbReference type="Gene3D" id="3.40.50.720">
    <property type="entry name" value="NAD(P)-binding Rossmann-like Domain"/>
    <property type="match status" value="1"/>
</dbReference>
<evidence type="ECO:0000256" key="3">
    <source>
        <dbReference type="ARBA" id="ARBA00023027"/>
    </source>
</evidence>
<dbReference type="Pfam" id="PF14833">
    <property type="entry name" value="NAD_binding_11"/>
    <property type="match status" value="1"/>
</dbReference>
<dbReference type="PIRSF" id="PIRSF000103">
    <property type="entry name" value="HIBADH"/>
    <property type="match status" value="1"/>
</dbReference>
<dbReference type="KEGG" id="cvr:CHLNCDRAFT_59617"/>
<dbReference type="Pfam" id="PF03446">
    <property type="entry name" value="NAD_binding_2"/>
    <property type="match status" value="1"/>
</dbReference>
<evidence type="ECO:0008006" key="9">
    <source>
        <dbReference type="Google" id="ProtNLM"/>
    </source>
</evidence>
<evidence type="ECO:0000313" key="7">
    <source>
        <dbReference type="EMBL" id="EFN57623.1"/>
    </source>
</evidence>
<reference evidence="7 8" key="1">
    <citation type="journal article" date="2010" name="Plant Cell">
        <title>The Chlorella variabilis NC64A genome reveals adaptation to photosymbiosis, coevolution with viruses, and cryptic sex.</title>
        <authorList>
            <person name="Blanc G."/>
            <person name="Duncan G."/>
            <person name="Agarkova I."/>
            <person name="Borodovsky M."/>
            <person name="Gurnon J."/>
            <person name="Kuo A."/>
            <person name="Lindquist E."/>
            <person name="Lucas S."/>
            <person name="Pangilinan J."/>
            <person name="Polle J."/>
            <person name="Salamov A."/>
            <person name="Terry A."/>
            <person name="Yamada T."/>
            <person name="Dunigan D.D."/>
            <person name="Grigoriev I.V."/>
            <person name="Claverie J.M."/>
            <person name="Van Etten J.L."/>
        </authorList>
    </citation>
    <scope>NUCLEOTIDE SEQUENCE [LARGE SCALE GENOMIC DNA]</scope>
    <source>
        <strain evidence="7 8">NC64A</strain>
    </source>
</reference>
<sequence>MAPQVAFIGLGGMGKGVAAKLAEWLGSGKAPGYSGPLVVYNRTTATAQGFAHETPGVTAVATVAEVVPAKIVFSLLANDAAADAVLGDYLSARAADGASHPAIYVNAATLLPATVKRQAAAAAKAGVEFVNMSVFGRPDAAATGSLVAVPAGPAAARQALAPLLPAFAGRGVWDLGEDPATSASFKLIGNFWISSQIEVAAECLALGAKNGIEDSAVLTMLETFLPSPIPIGYARRMGAGGYSTETGFAIDLGSKDLGHIRARAADSACPLPWADVAYIHLLQTKARHGGSLDWGAMFLAVRDNCGLPSNSKQE</sequence>
<feature type="active site" evidence="4">
    <location>
        <position position="186"/>
    </location>
</feature>
<dbReference type="GO" id="GO:0051287">
    <property type="term" value="F:NAD binding"/>
    <property type="evidence" value="ECO:0007669"/>
    <property type="project" value="InterPro"/>
</dbReference>
<dbReference type="InterPro" id="IPR015815">
    <property type="entry name" value="HIBADH-related"/>
</dbReference>
<dbReference type="EMBL" id="GL433839">
    <property type="protein sequence ID" value="EFN57623.1"/>
    <property type="molecule type" value="Genomic_DNA"/>
</dbReference>
<feature type="domain" description="3-hydroxyisobutyrate dehydrogenase-like NAD-binding" evidence="6">
    <location>
        <begin position="184"/>
        <end position="297"/>
    </location>
</feature>
<dbReference type="GO" id="GO:0050661">
    <property type="term" value="F:NADP binding"/>
    <property type="evidence" value="ECO:0007669"/>
    <property type="project" value="InterPro"/>
</dbReference>
<evidence type="ECO:0000256" key="4">
    <source>
        <dbReference type="PIRSR" id="PIRSR000103-1"/>
    </source>
</evidence>
<evidence type="ECO:0000259" key="5">
    <source>
        <dbReference type="Pfam" id="PF03446"/>
    </source>
</evidence>
<dbReference type="InterPro" id="IPR006115">
    <property type="entry name" value="6PGDH_NADP-bd"/>
</dbReference>
<dbReference type="SUPFAM" id="SSF51735">
    <property type="entry name" value="NAD(P)-binding Rossmann-fold domains"/>
    <property type="match status" value="1"/>
</dbReference>
<dbReference type="SUPFAM" id="SSF48179">
    <property type="entry name" value="6-phosphogluconate dehydrogenase C-terminal domain-like"/>
    <property type="match status" value="1"/>
</dbReference>
<evidence type="ECO:0000256" key="2">
    <source>
        <dbReference type="ARBA" id="ARBA00023002"/>
    </source>
</evidence>
<dbReference type="InterPro" id="IPR008927">
    <property type="entry name" value="6-PGluconate_DH-like_C_sf"/>
</dbReference>
<accession>E1Z8K4</accession>
<evidence type="ECO:0000313" key="8">
    <source>
        <dbReference type="Proteomes" id="UP000008141"/>
    </source>
</evidence>
<organism evidence="8">
    <name type="scientific">Chlorella variabilis</name>
    <name type="common">Green alga</name>
    <dbReference type="NCBI Taxonomy" id="554065"/>
    <lineage>
        <taxon>Eukaryota</taxon>
        <taxon>Viridiplantae</taxon>
        <taxon>Chlorophyta</taxon>
        <taxon>core chlorophytes</taxon>
        <taxon>Trebouxiophyceae</taxon>
        <taxon>Chlorellales</taxon>
        <taxon>Chlorellaceae</taxon>
        <taxon>Chlorella clade</taxon>
        <taxon>Chlorella</taxon>
    </lineage>
</organism>
<keyword evidence="8" id="KW-1185">Reference proteome</keyword>
<dbReference type="InParanoid" id="E1Z8K4"/>
<evidence type="ECO:0000259" key="6">
    <source>
        <dbReference type="Pfam" id="PF14833"/>
    </source>
</evidence>
<dbReference type="GO" id="GO:0016491">
    <property type="term" value="F:oxidoreductase activity"/>
    <property type="evidence" value="ECO:0007669"/>
    <property type="project" value="UniProtKB-KW"/>
</dbReference>
<dbReference type="InterPro" id="IPR036291">
    <property type="entry name" value="NAD(P)-bd_dom_sf"/>
</dbReference>
<dbReference type="InterPro" id="IPR051265">
    <property type="entry name" value="HIBADH-related_NP60_sf"/>
</dbReference>
<feature type="domain" description="6-phosphogluconate dehydrogenase NADP-binding" evidence="5">
    <location>
        <begin position="4"/>
        <end position="170"/>
    </location>
</feature>
<comment type="similarity">
    <text evidence="1">Belongs to the HIBADH-related family. NP60 subfamily.</text>
</comment>
<dbReference type="PANTHER" id="PTHR43580">
    <property type="entry name" value="OXIDOREDUCTASE GLYR1-RELATED"/>
    <property type="match status" value="1"/>
</dbReference>